<organism evidence="2 3">
    <name type="scientific">Catenaria anguillulae PL171</name>
    <dbReference type="NCBI Taxonomy" id="765915"/>
    <lineage>
        <taxon>Eukaryota</taxon>
        <taxon>Fungi</taxon>
        <taxon>Fungi incertae sedis</taxon>
        <taxon>Blastocladiomycota</taxon>
        <taxon>Blastocladiomycetes</taxon>
        <taxon>Blastocladiales</taxon>
        <taxon>Catenariaceae</taxon>
        <taxon>Catenaria</taxon>
    </lineage>
</organism>
<proteinExistence type="predicted"/>
<dbReference type="EMBL" id="MCFL01000023">
    <property type="protein sequence ID" value="ORZ35231.1"/>
    <property type="molecule type" value="Genomic_DNA"/>
</dbReference>
<gene>
    <name evidence="2" type="ORF">BCR44DRAFT_1434629</name>
</gene>
<comment type="caution">
    <text evidence="2">The sequence shown here is derived from an EMBL/GenBank/DDBJ whole genome shotgun (WGS) entry which is preliminary data.</text>
</comment>
<evidence type="ECO:0000313" key="2">
    <source>
        <dbReference type="EMBL" id="ORZ35231.1"/>
    </source>
</evidence>
<name>A0A1Y2HN46_9FUNG</name>
<reference evidence="2 3" key="1">
    <citation type="submission" date="2016-07" db="EMBL/GenBank/DDBJ databases">
        <title>Pervasive Adenine N6-methylation of Active Genes in Fungi.</title>
        <authorList>
            <consortium name="DOE Joint Genome Institute"/>
            <person name="Mondo S.J."/>
            <person name="Dannebaum R.O."/>
            <person name="Kuo R.C."/>
            <person name="Labutti K."/>
            <person name="Haridas S."/>
            <person name="Kuo A."/>
            <person name="Salamov A."/>
            <person name="Ahrendt S.R."/>
            <person name="Lipzen A."/>
            <person name="Sullivan W."/>
            <person name="Andreopoulos W.B."/>
            <person name="Clum A."/>
            <person name="Lindquist E."/>
            <person name="Daum C."/>
            <person name="Ramamoorthy G.K."/>
            <person name="Gryganskyi A."/>
            <person name="Culley D."/>
            <person name="Magnuson J.K."/>
            <person name="James T.Y."/>
            <person name="O'Malley M.A."/>
            <person name="Stajich J.E."/>
            <person name="Spatafora J.W."/>
            <person name="Visel A."/>
            <person name="Grigoriev I.V."/>
        </authorList>
    </citation>
    <scope>NUCLEOTIDE SEQUENCE [LARGE SCALE GENOMIC DNA]</scope>
    <source>
        <strain evidence="2 3">PL171</strain>
    </source>
</reference>
<keyword evidence="3" id="KW-1185">Reference proteome</keyword>
<protein>
    <submittedName>
        <fullName evidence="2">Uncharacterized protein</fullName>
    </submittedName>
</protein>
<dbReference type="Proteomes" id="UP000193411">
    <property type="component" value="Unassembled WGS sequence"/>
</dbReference>
<evidence type="ECO:0000313" key="3">
    <source>
        <dbReference type="Proteomes" id="UP000193411"/>
    </source>
</evidence>
<feature type="region of interest" description="Disordered" evidence="1">
    <location>
        <begin position="1"/>
        <end position="53"/>
    </location>
</feature>
<sequence length="123" mass="13197">MAPDGSGDPVPSYPPAAAAASRPRTPPVPTSPQEEPPVLLSPRRPPSYREIDLPSPMSVRLDASSAHAAQAHGKKRMVVDIVVRHELVVEAQVGKEEVEVAIPVLVNEGDDTCREEILRHVCA</sequence>
<dbReference type="OrthoDB" id="5550997at2759"/>
<evidence type="ECO:0000256" key="1">
    <source>
        <dbReference type="SAM" id="MobiDB-lite"/>
    </source>
</evidence>
<dbReference type="AlphaFoldDB" id="A0A1Y2HN46"/>
<feature type="compositionally biased region" description="Low complexity" evidence="1">
    <location>
        <begin position="31"/>
        <end position="42"/>
    </location>
</feature>
<accession>A0A1Y2HN46</accession>